<sequence length="323" mass="36929">MNNERLQYLLERQKAMVASPEEEDELDTWYKQYDERPDFTASLSENAAHALQNRLFEGVSHRLNGIEKPAEVLMKRNSWFSLGYKVAAAVFILVLAGGFFYKYYKDYNLTKHTTAFGETRRIVLPDGSKVILNGNSQLTYPSDWGKTTIREVSMRGEAYFTVVHTADNRKFRVYTDHDFSVEVLGTQFTVSDRESGTRVVLNEGKVQCNLSRKEADTLLLKPGDLVEFSERSAGYVRKVVEASVYSAWKDKELILKDTPLSEISTMLSETYGLELVTDHPELLRRQVTGRVPMDNVNTLLDGIAMTCGLHLERRENKIFVSQR</sequence>
<evidence type="ECO:0000256" key="1">
    <source>
        <dbReference type="SAM" id="Phobius"/>
    </source>
</evidence>
<dbReference type="Pfam" id="PF04773">
    <property type="entry name" value="FecR"/>
    <property type="match status" value="1"/>
</dbReference>
<keyword evidence="1" id="KW-0812">Transmembrane</keyword>
<dbReference type="Pfam" id="PF16344">
    <property type="entry name" value="FecR_C"/>
    <property type="match status" value="1"/>
</dbReference>
<feature type="domain" description="FecR protein" evidence="2">
    <location>
        <begin position="112"/>
        <end position="207"/>
    </location>
</feature>
<evidence type="ECO:0000313" key="5">
    <source>
        <dbReference type="Proteomes" id="UP000680038"/>
    </source>
</evidence>
<dbReference type="Gene3D" id="2.60.120.1440">
    <property type="match status" value="1"/>
</dbReference>
<evidence type="ECO:0008006" key="6">
    <source>
        <dbReference type="Google" id="ProtNLM"/>
    </source>
</evidence>
<reference evidence="4" key="1">
    <citation type="submission" date="2021-04" db="EMBL/GenBank/DDBJ databases">
        <authorList>
            <person name="Rodrigo-Torres L."/>
            <person name="Arahal R. D."/>
            <person name="Lucena T."/>
        </authorList>
    </citation>
    <scope>NUCLEOTIDE SEQUENCE</scope>
    <source>
        <strain evidence="4">CECT 9275</strain>
    </source>
</reference>
<evidence type="ECO:0000259" key="3">
    <source>
        <dbReference type="Pfam" id="PF16344"/>
    </source>
</evidence>
<gene>
    <name evidence="4" type="ORF">DYBT9275_04269</name>
</gene>
<dbReference type="EMBL" id="CAJRAF010000002">
    <property type="protein sequence ID" value="CAG5008442.1"/>
    <property type="molecule type" value="Genomic_DNA"/>
</dbReference>
<protein>
    <recommendedName>
        <fullName evidence="6">FecR family protein</fullName>
    </recommendedName>
</protein>
<proteinExistence type="predicted"/>
<dbReference type="AlphaFoldDB" id="A0A916JFM8"/>
<dbReference type="PIRSF" id="PIRSF018266">
    <property type="entry name" value="FecR"/>
    <property type="match status" value="1"/>
</dbReference>
<dbReference type="RefSeq" id="WP_215240661.1">
    <property type="nucleotide sequence ID" value="NZ_CAJRAF010000002.1"/>
</dbReference>
<feature type="transmembrane region" description="Helical" evidence="1">
    <location>
        <begin position="82"/>
        <end position="104"/>
    </location>
</feature>
<dbReference type="Gene3D" id="3.55.50.30">
    <property type="match status" value="1"/>
</dbReference>
<feature type="domain" description="Protein FecR C-terminal" evidence="3">
    <location>
        <begin position="253"/>
        <end position="320"/>
    </location>
</feature>
<name>A0A916JFM8_9BACT</name>
<comment type="caution">
    <text evidence="4">The sequence shown here is derived from an EMBL/GenBank/DDBJ whole genome shotgun (WGS) entry which is preliminary data.</text>
</comment>
<keyword evidence="1" id="KW-0472">Membrane</keyword>
<organism evidence="4 5">
    <name type="scientific">Dyadobacter helix</name>
    <dbReference type="NCBI Taxonomy" id="2822344"/>
    <lineage>
        <taxon>Bacteria</taxon>
        <taxon>Pseudomonadati</taxon>
        <taxon>Bacteroidota</taxon>
        <taxon>Cytophagia</taxon>
        <taxon>Cytophagales</taxon>
        <taxon>Spirosomataceae</taxon>
        <taxon>Dyadobacter</taxon>
    </lineage>
</organism>
<dbReference type="Proteomes" id="UP000680038">
    <property type="component" value="Unassembled WGS sequence"/>
</dbReference>
<dbReference type="InterPro" id="IPR012373">
    <property type="entry name" value="Ferrdict_sens_TM"/>
</dbReference>
<keyword evidence="1" id="KW-1133">Transmembrane helix</keyword>
<dbReference type="InterPro" id="IPR032508">
    <property type="entry name" value="FecR_C"/>
</dbReference>
<accession>A0A916JFM8</accession>
<dbReference type="InterPro" id="IPR006860">
    <property type="entry name" value="FecR"/>
</dbReference>
<dbReference type="PANTHER" id="PTHR30273:SF2">
    <property type="entry name" value="PROTEIN FECR"/>
    <property type="match status" value="1"/>
</dbReference>
<evidence type="ECO:0000313" key="4">
    <source>
        <dbReference type="EMBL" id="CAG5008442.1"/>
    </source>
</evidence>
<keyword evidence="5" id="KW-1185">Reference proteome</keyword>
<dbReference type="PANTHER" id="PTHR30273">
    <property type="entry name" value="PERIPLASMIC SIGNAL SENSOR AND SIGMA FACTOR ACTIVATOR FECR-RELATED"/>
    <property type="match status" value="1"/>
</dbReference>
<evidence type="ECO:0000259" key="2">
    <source>
        <dbReference type="Pfam" id="PF04773"/>
    </source>
</evidence>
<dbReference type="GO" id="GO:0016989">
    <property type="term" value="F:sigma factor antagonist activity"/>
    <property type="evidence" value="ECO:0007669"/>
    <property type="project" value="TreeGrafter"/>
</dbReference>